<dbReference type="AlphaFoldDB" id="A0A1Y1JKN1"/>
<dbReference type="GeneID" id="39749719"/>
<organism evidence="2 3">
    <name type="scientific">Plasmodium gonderi</name>
    <dbReference type="NCBI Taxonomy" id="77519"/>
    <lineage>
        <taxon>Eukaryota</taxon>
        <taxon>Sar</taxon>
        <taxon>Alveolata</taxon>
        <taxon>Apicomplexa</taxon>
        <taxon>Aconoidasida</taxon>
        <taxon>Haemosporida</taxon>
        <taxon>Plasmodiidae</taxon>
        <taxon>Plasmodium</taxon>
        <taxon>Plasmodium (Plasmodium)</taxon>
    </lineage>
</organism>
<comment type="caution">
    <text evidence="2">The sequence shown here is derived from an EMBL/GenBank/DDBJ whole genome shotgun (WGS) entry which is preliminary data.</text>
</comment>
<evidence type="ECO:0000313" key="2">
    <source>
        <dbReference type="EMBL" id="GAW82981.1"/>
    </source>
</evidence>
<dbReference type="GO" id="GO:0006635">
    <property type="term" value="P:fatty acid beta-oxidation"/>
    <property type="evidence" value="ECO:0007669"/>
    <property type="project" value="TreeGrafter"/>
</dbReference>
<evidence type="ECO:0000313" key="3">
    <source>
        <dbReference type="Proteomes" id="UP000195521"/>
    </source>
</evidence>
<dbReference type="InterPro" id="IPR029045">
    <property type="entry name" value="ClpP/crotonase-like_dom_sf"/>
</dbReference>
<reference evidence="3" key="1">
    <citation type="submission" date="2017-04" db="EMBL/GenBank/DDBJ databases">
        <title>Plasmodium gonderi genome.</title>
        <authorList>
            <person name="Arisue N."/>
            <person name="Honma H."/>
            <person name="Kawai S."/>
            <person name="Tougan T."/>
            <person name="Tanabe K."/>
            <person name="Horii T."/>
        </authorList>
    </citation>
    <scope>NUCLEOTIDE SEQUENCE [LARGE SCALE GENOMIC DNA]</scope>
    <source>
        <strain evidence="3">ATCC 30045</strain>
    </source>
</reference>
<dbReference type="OrthoDB" id="410701at2759"/>
<comment type="similarity">
    <text evidence="1">Belongs to the enoyl-CoA hydratase/isomerase family.</text>
</comment>
<dbReference type="RefSeq" id="XP_028545570.1">
    <property type="nucleotide sequence ID" value="XM_028689769.1"/>
</dbReference>
<dbReference type="PANTHER" id="PTHR11941:SF171">
    <property type="entry name" value="SD19268P"/>
    <property type="match status" value="1"/>
</dbReference>
<protein>
    <submittedName>
        <fullName evidence="2">Enoyl-CoA hydratase</fullName>
    </submittedName>
</protein>
<dbReference type="InterPro" id="IPR001753">
    <property type="entry name" value="Enoyl-CoA_hydra/iso"/>
</dbReference>
<dbReference type="OMA" id="CNTIQHL"/>
<dbReference type="Pfam" id="PF00378">
    <property type="entry name" value="ECH_1"/>
    <property type="match status" value="1"/>
</dbReference>
<evidence type="ECO:0000256" key="1">
    <source>
        <dbReference type="ARBA" id="ARBA00005254"/>
    </source>
</evidence>
<name>A0A1Y1JKN1_PLAGO</name>
<keyword evidence="3" id="KW-1185">Reference proteome</keyword>
<dbReference type="CDD" id="cd06558">
    <property type="entry name" value="crotonase-like"/>
    <property type="match status" value="1"/>
</dbReference>
<dbReference type="Gene3D" id="3.90.226.10">
    <property type="entry name" value="2-enoyl-CoA Hydratase, Chain A, domain 1"/>
    <property type="match status" value="1"/>
</dbReference>
<dbReference type="GO" id="GO:0005739">
    <property type="term" value="C:mitochondrion"/>
    <property type="evidence" value="ECO:0007669"/>
    <property type="project" value="TreeGrafter"/>
</dbReference>
<gene>
    <name evidence="2" type="ORF">PGO_132530</name>
</gene>
<dbReference type="Proteomes" id="UP000195521">
    <property type="component" value="Unassembled WGS sequence"/>
</dbReference>
<proteinExistence type="inferred from homology"/>
<dbReference type="SUPFAM" id="SSF52096">
    <property type="entry name" value="ClpP/crotonase"/>
    <property type="match status" value="1"/>
</dbReference>
<dbReference type="EMBL" id="BDQF01000014">
    <property type="protein sequence ID" value="GAW82981.1"/>
    <property type="molecule type" value="Genomic_DNA"/>
</dbReference>
<accession>A0A1Y1JKN1</accession>
<sequence length="416" mass="49127">MYKMHSLKIVPIMNLFRCKRGFKHSKKIEQLKFIYFVKGFKSSSDKFQGEEINNAELKEDEEEGEKKKYFSNHRYVDFYRDESMNVGIITFKNINKKKNIFNDFLEELKNVIEHITNIISNQESSGFYIKDFERKDNYLIRNIKNRIPYYDNKLKVLIISGESSGSNRESVRSCFLHGMDYNSFLKNDEQNNAHIANTFRYLCNTIQSLPLITISNINGECYNSGIDIILSTDFKISSEESRFGFNKTHIGLYPYGGCTQKLFRYIPLNYAKHLLLTGETISSEDAVKINLIDICMKCNEEYFINNSNTHFDNNLTKKEKFEIIKKNILNYFQDIFTYTLFKHKVNEDSFIFSLFFAFQFLFIPTNILQNIKFSIIEGMSLTDPNLYLDHDRNIFERNINAPQRAEVLDYIKRTTR</sequence>
<dbReference type="PANTHER" id="PTHR11941">
    <property type="entry name" value="ENOYL-COA HYDRATASE-RELATED"/>
    <property type="match status" value="1"/>
</dbReference>